<evidence type="ECO:0000256" key="1">
    <source>
        <dbReference type="PROSITE-ProRule" id="PRU00169"/>
    </source>
</evidence>
<proteinExistence type="predicted"/>
<sequence>MIRILLADDFTIIRKGVRQILTQAYPNAEIEELEEGEEWTDKLKDSPWDMIISDLPGPDRGGWEALQQIRQLYPSLPVLILSLYTKEHYAFRALQSGAAGYLGKDAAPDELIWAVRQILSGKKYLAIPSKDN</sequence>
<feature type="domain" description="Response regulatory" evidence="2">
    <location>
        <begin position="3"/>
        <end position="119"/>
    </location>
</feature>
<dbReference type="RefSeq" id="WP_188931589.1">
    <property type="nucleotide sequence ID" value="NZ_BMJC01000002.1"/>
</dbReference>
<evidence type="ECO:0000313" key="3">
    <source>
        <dbReference type="EMBL" id="GGA98891.1"/>
    </source>
</evidence>
<dbReference type="PROSITE" id="PS50110">
    <property type="entry name" value="RESPONSE_REGULATORY"/>
    <property type="match status" value="1"/>
</dbReference>
<dbReference type="InterPro" id="IPR001789">
    <property type="entry name" value="Sig_transdc_resp-reg_receiver"/>
</dbReference>
<dbReference type="InterPro" id="IPR051015">
    <property type="entry name" value="EvgA-like"/>
</dbReference>
<dbReference type="SUPFAM" id="SSF52172">
    <property type="entry name" value="CheY-like"/>
    <property type="match status" value="1"/>
</dbReference>
<feature type="modified residue" description="4-aspartylphosphate" evidence="1">
    <location>
        <position position="54"/>
    </location>
</feature>
<dbReference type="GO" id="GO:0000160">
    <property type="term" value="P:phosphorelay signal transduction system"/>
    <property type="evidence" value="ECO:0007669"/>
    <property type="project" value="InterPro"/>
</dbReference>
<dbReference type="AlphaFoldDB" id="A0A8J2UCQ5"/>
<dbReference type="Proteomes" id="UP000607559">
    <property type="component" value="Unassembled WGS sequence"/>
</dbReference>
<dbReference type="EMBL" id="BMJC01000002">
    <property type="protein sequence ID" value="GGA98891.1"/>
    <property type="molecule type" value="Genomic_DNA"/>
</dbReference>
<reference evidence="3" key="1">
    <citation type="journal article" date="2014" name="Int. J. Syst. Evol. Microbiol.">
        <title>Complete genome sequence of Corynebacterium casei LMG S-19264T (=DSM 44701T), isolated from a smear-ripened cheese.</title>
        <authorList>
            <consortium name="US DOE Joint Genome Institute (JGI-PGF)"/>
            <person name="Walter F."/>
            <person name="Albersmeier A."/>
            <person name="Kalinowski J."/>
            <person name="Ruckert C."/>
        </authorList>
    </citation>
    <scope>NUCLEOTIDE SEQUENCE</scope>
    <source>
        <strain evidence="3">CGMCC 1.15448</strain>
    </source>
</reference>
<comment type="caution">
    <text evidence="3">The sequence shown here is derived from an EMBL/GenBank/DDBJ whole genome shotgun (WGS) entry which is preliminary data.</text>
</comment>
<keyword evidence="4" id="KW-1185">Reference proteome</keyword>
<dbReference type="Gene3D" id="3.40.50.2300">
    <property type="match status" value="1"/>
</dbReference>
<evidence type="ECO:0000259" key="2">
    <source>
        <dbReference type="PROSITE" id="PS50110"/>
    </source>
</evidence>
<dbReference type="Pfam" id="PF00072">
    <property type="entry name" value="Response_reg"/>
    <property type="match status" value="1"/>
</dbReference>
<name>A0A8J2UCQ5_9BACT</name>
<protein>
    <recommendedName>
        <fullName evidence="2">Response regulatory domain-containing protein</fullName>
    </recommendedName>
</protein>
<reference evidence="3" key="2">
    <citation type="submission" date="2020-09" db="EMBL/GenBank/DDBJ databases">
        <authorList>
            <person name="Sun Q."/>
            <person name="Zhou Y."/>
        </authorList>
    </citation>
    <scope>NUCLEOTIDE SEQUENCE</scope>
    <source>
        <strain evidence="3">CGMCC 1.15448</strain>
    </source>
</reference>
<dbReference type="PANTHER" id="PTHR45566:SF2">
    <property type="entry name" value="NARL SUBFAMILY"/>
    <property type="match status" value="1"/>
</dbReference>
<dbReference type="CDD" id="cd17535">
    <property type="entry name" value="REC_NarL-like"/>
    <property type="match status" value="1"/>
</dbReference>
<dbReference type="SMART" id="SM00448">
    <property type="entry name" value="REC"/>
    <property type="match status" value="1"/>
</dbReference>
<dbReference type="InterPro" id="IPR058245">
    <property type="entry name" value="NreC/VraR/RcsB-like_REC"/>
</dbReference>
<organism evidence="3 4">
    <name type="scientific">Puia dinghuensis</name>
    <dbReference type="NCBI Taxonomy" id="1792502"/>
    <lineage>
        <taxon>Bacteria</taxon>
        <taxon>Pseudomonadati</taxon>
        <taxon>Bacteroidota</taxon>
        <taxon>Chitinophagia</taxon>
        <taxon>Chitinophagales</taxon>
        <taxon>Chitinophagaceae</taxon>
        <taxon>Puia</taxon>
    </lineage>
</organism>
<gene>
    <name evidence="3" type="ORF">GCM10011511_22780</name>
</gene>
<keyword evidence="1" id="KW-0597">Phosphoprotein</keyword>
<dbReference type="InterPro" id="IPR011006">
    <property type="entry name" value="CheY-like_superfamily"/>
</dbReference>
<accession>A0A8J2UCQ5</accession>
<evidence type="ECO:0000313" key="4">
    <source>
        <dbReference type="Proteomes" id="UP000607559"/>
    </source>
</evidence>
<dbReference type="PANTHER" id="PTHR45566">
    <property type="entry name" value="HTH-TYPE TRANSCRIPTIONAL REGULATOR YHJB-RELATED"/>
    <property type="match status" value="1"/>
</dbReference>